<dbReference type="GO" id="GO:0043190">
    <property type="term" value="C:ATP-binding cassette (ABC) transporter complex"/>
    <property type="evidence" value="ECO:0007669"/>
    <property type="project" value="InterPro"/>
</dbReference>
<dbReference type="EMBL" id="VLKH01000001">
    <property type="protein sequence ID" value="TWH83678.1"/>
    <property type="molecule type" value="Genomic_DNA"/>
</dbReference>
<reference evidence="3 4" key="1">
    <citation type="submission" date="2019-07" db="EMBL/GenBank/DDBJ databases">
        <title>Genomic Encyclopedia of Type Strains, Phase I: the one thousand microbial genomes (KMG-I) project.</title>
        <authorList>
            <person name="Kyrpides N."/>
        </authorList>
    </citation>
    <scope>NUCLEOTIDE SEQUENCE [LARGE SCALE GENOMIC DNA]</scope>
    <source>
        <strain evidence="3 4">DSM 13558</strain>
    </source>
</reference>
<gene>
    <name evidence="3" type="ORF">LY60_00290</name>
</gene>
<keyword evidence="1" id="KW-0732">Signal</keyword>
<dbReference type="AlphaFoldDB" id="A0A562JKL8"/>
<evidence type="ECO:0000259" key="2">
    <source>
        <dbReference type="Pfam" id="PF04069"/>
    </source>
</evidence>
<dbReference type="Gene3D" id="3.40.190.100">
    <property type="entry name" value="Glycine betaine-binding periplasmic protein, domain 2"/>
    <property type="match status" value="1"/>
</dbReference>
<dbReference type="RefSeq" id="WP_145078968.1">
    <property type="nucleotide sequence ID" value="NZ_JAYFNS010000031.1"/>
</dbReference>
<dbReference type="Pfam" id="PF04069">
    <property type="entry name" value="OpuAC"/>
    <property type="match status" value="1"/>
</dbReference>
<protein>
    <submittedName>
        <fullName evidence="3">Glycine betaine/proline transport system permease protein/glycine betaine/proline transport system substrate-binding protein</fullName>
    </submittedName>
</protein>
<evidence type="ECO:0000313" key="3">
    <source>
        <dbReference type="EMBL" id="TWH83678.1"/>
    </source>
</evidence>
<dbReference type="SUPFAM" id="SSF53850">
    <property type="entry name" value="Periplasmic binding protein-like II"/>
    <property type="match status" value="1"/>
</dbReference>
<dbReference type="PROSITE" id="PS51257">
    <property type="entry name" value="PROKAR_LIPOPROTEIN"/>
    <property type="match status" value="1"/>
</dbReference>
<feature type="chain" id="PRO_5038494725" evidence="1">
    <location>
        <begin position="20"/>
        <end position="335"/>
    </location>
</feature>
<feature type="signal peptide" evidence="1">
    <location>
        <begin position="1"/>
        <end position="19"/>
    </location>
</feature>
<evidence type="ECO:0000256" key="1">
    <source>
        <dbReference type="SAM" id="SignalP"/>
    </source>
</evidence>
<dbReference type="InterPro" id="IPR007210">
    <property type="entry name" value="ABC_Gly_betaine_transp_sub-bd"/>
</dbReference>
<organism evidence="3 4">
    <name type="scientific">Sedimentibacter saalensis</name>
    <dbReference type="NCBI Taxonomy" id="130788"/>
    <lineage>
        <taxon>Bacteria</taxon>
        <taxon>Bacillati</taxon>
        <taxon>Bacillota</taxon>
        <taxon>Tissierellia</taxon>
        <taxon>Sedimentibacter</taxon>
    </lineage>
</organism>
<proteinExistence type="predicted"/>
<sequence length="335" mass="37983">MKKLYWLFTVLLVMTVVIAGCTQNAATGSKEPVTIVVTDNGWDSQKLHNEIARIIVEHGYKGYVFETSAASSTMNWQAIISGDVDLDIESWTDNVASYPEDVKNGDIVDVGVLVPDSAQGLYVPRYVIEGDKERGIEPMAPDLKTVEDLKNYPDVFQDYEDKTMGRIYGSIPGWMADEVLYKKYEFYGLNKMYNYTRLGSEATLFASLVSAYNLGEPWVGYCYEPTWVSGKLDLVLLEDAPYDKVLFMEGKCEFPKQELKIVSSSKFAEKAPDLIEFFKKYKTGSQLISEALAYLDETKATHEDTAKWLLKENDSLLDQWLPKENAEMVRAYLNE</sequence>
<dbReference type="GO" id="GO:0022857">
    <property type="term" value="F:transmembrane transporter activity"/>
    <property type="evidence" value="ECO:0007669"/>
    <property type="project" value="InterPro"/>
</dbReference>
<dbReference type="OrthoDB" id="9801163at2"/>
<keyword evidence="4" id="KW-1185">Reference proteome</keyword>
<comment type="caution">
    <text evidence="3">The sequence shown here is derived from an EMBL/GenBank/DDBJ whole genome shotgun (WGS) entry which is preliminary data.</text>
</comment>
<name>A0A562JKL8_9FIRM</name>
<dbReference type="Proteomes" id="UP000315343">
    <property type="component" value="Unassembled WGS sequence"/>
</dbReference>
<feature type="domain" description="ABC-type glycine betaine transport system substrate-binding" evidence="2">
    <location>
        <begin position="34"/>
        <end position="311"/>
    </location>
</feature>
<accession>A0A562JKL8</accession>
<dbReference type="Gene3D" id="3.40.190.10">
    <property type="entry name" value="Periplasmic binding protein-like II"/>
    <property type="match status" value="1"/>
</dbReference>
<evidence type="ECO:0000313" key="4">
    <source>
        <dbReference type="Proteomes" id="UP000315343"/>
    </source>
</evidence>